<sequence>MYDFNNAVRLNRIGGEYVITVDGKPLETSLSSNQRRNPLIAVSRYASAIDEYLRGNVKKYLAENELNVVTGCNVCMECTDCKFYHLNDAESNCRLGDNNE</sequence>
<evidence type="ECO:0000313" key="2">
    <source>
        <dbReference type="Proteomes" id="UP001213042"/>
    </source>
</evidence>
<comment type="caution">
    <text evidence="1">The sequence shown here is derived from an EMBL/GenBank/DDBJ whole genome shotgun (WGS) entry which is preliminary data.</text>
</comment>
<accession>A0AAW6EM74</accession>
<gene>
    <name evidence="1" type="ORF">PNW00_12875</name>
</gene>
<name>A0AAW6EM74_9FIRM</name>
<dbReference type="Proteomes" id="UP001213042">
    <property type="component" value="Unassembled WGS sequence"/>
</dbReference>
<evidence type="ECO:0000313" key="1">
    <source>
        <dbReference type="EMBL" id="MDB8751334.1"/>
    </source>
</evidence>
<reference evidence="1" key="1">
    <citation type="submission" date="2023-01" db="EMBL/GenBank/DDBJ databases">
        <title>Human gut microbiome strain richness.</title>
        <authorList>
            <person name="Chen-Liaw A."/>
        </authorList>
    </citation>
    <scope>NUCLEOTIDE SEQUENCE</scope>
    <source>
        <strain evidence="1">D43st1_D9_D43t1_170807</strain>
    </source>
</reference>
<dbReference type="EMBL" id="JAQMLU010000029">
    <property type="protein sequence ID" value="MDB8751334.1"/>
    <property type="molecule type" value="Genomic_DNA"/>
</dbReference>
<proteinExistence type="predicted"/>
<dbReference type="RefSeq" id="WP_022288544.1">
    <property type="nucleotide sequence ID" value="NZ_JADMWL010000028.1"/>
</dbReference>
<protein>
    <submittedName>
        <fullName evidence="1">Uncharacterized protein</fullName>
    </submittedName>
</protein>
<organism evidence="1 2">
    <name type="scientific">Ruminococcus bicirculans</name>
    <name type="common">ex Wegman et al. 2014</name>
    <dbReference type="NCBI Taxonomy" id="1160721"/>
    <lineage>
        <taxon>Bacteria</taxon>
        <taxon>Bacillati</taxon>
        <taxon>Bacillota</taxon>
        <taxon>Clostridia</taxon>
        <taxon>Eubacteriales</taxon>
        <taxon>Oscillospiraceae</taxon>
        <taxon>Ruminococcus</taxon>
    </lineage>
</organism>
<dbReference type="AlphaFoldDB" id="A0AAW6EM74"/>